<reference evidence="2" key="2">
    <citation type="journal article" date="2021" name="Microbiome">
        <title>Successional dynamics and alternative stable states in a saline activated sludge microbial community over 9 years.</title>
        <authorList>
            <person name="Wang Y."/>
            <person name="Ye J."/>
            <person name="Ju F."/>
            <person name="Liu L."/>
            <person name="Boyd J.A."/>
            <person name="Deng Y."/>
            <person name="Parks D.H."/>
            <person name="Jiang X."/>
            <person name="Yin X."/>
            <person name="Woodcroft B.J."/>
            <person name="Tyson G.W."/>
            <person name="Hugenholtz P."/>
            <person name="Polz M.F."/>
            <person name="Zhang T."/>
        </authorList>
    </citation>
    <scope>NUCLEOTIDE SEQUENCE</scope>
    <source>
        <strain evidence="2">HKST-UBA01</strain>
    </source>
</reference>
<proteinExistence type="predicted"/>
<dbReference type="CDD" id="cd02947">
    <property type="entry name" value="TRX_family"/>
    <property type="match status" value="1"/>
</dbReference>
<dbReference type="Gene3D" id="3.40.30.10">
    <property type="entry name" value="Glutaredoxin"/>
    <property type="match status" value="1"/>
</dbReference>
<gene>
    <name evidence="2" type="ORF">KC571_03570</name>
</gene>
<feature type="non-terminal residue" evidence="2">
    <location>
        <position position="174"/>
    </location>
</feature>
<evidence type="ECO:0000313" key="2">
    <source>
        <dbReference type="EMBL" id="MCA9390458.1"/>
    </source>
</evidence>
<dbReference type="EMBL" id="JAGQKX010000102">
    <property type="protein sequence ID" value="MCA9390458.1"/>
    <property type="molecule type" value="Genomic_DNA"/>
</dbReference>
<protein>
    <submittedName>
        <fullName evidence="2">Thioredoxin family protein</fullName>
    </submittedName>
</protein>
<dbReference type="Pfam" id="PF00085">
    <property type="entry name" value="Thioredoxin"/>
    <property type="match status" value="1"/>
</dbReference>
<feature type="domain" description="Thioredoxin" evidence="1">
    <location>
        <begin position="54"/>
        <end position="174"/>
    </location>
</feature>
<dbReference type="Proteomes" id="UP000701698">
    <property type="component" value="Unassembled WGS sequence"/>
</dbReference>
<dbReference type="AlphaFoldDB" id="A0A955LHB6"/>
<evidence type="ECO:0000259" key="1">
    <source>
        <dbReference type="PROSITE" id="PS51352"/>
    </source>
</evidence>
<name>A0A955LHB6_UNCKA</name>
<dbReference type="SUPFAM" id="SSF52833">
    <property type="entry name" value="Thioredoxin-like"/>
    <property type="match status" value="1"/>
</dbReference>
<sequence length="174" mass="19765">MNKKLLLFSFIFGLSLLFAIAFYISTKDSSDMMEMEKDDNAMELQNESEKMDDHSDEDDAMNTDAEMNEMTDDSSSTSRYIDYSPEAYANAEGKKRVLFFHAKWCPTCKAANIEFMNNLNSIPEDVVVLKTDYDTESALKSQYGITYQHTFVYVDAQGNEIKKWNGGGITDLTA</sequence>
<evidence type="ECO:0000313" key="3">
    <source>
        <dbReference type="Proteomes" id="UP000701698"/>
    </source>
</evidence>
<dbReference type="InterPro" id="IPR036249">
    <property type="entry name" value="Thioredoxin-like_sf"/>
</dbReference>
<dbReference type="PROSITE" id="PS51352">
    <property type="entry name" value="THIOREDOXIN_2"/>
    <property type="match status" value="1"/>
</dbReference>
<accession>A0A955LHB6</accession>
<reference evidence="2" key="1">
    <citation type="submission" date="2020-04" db="EMBL/GenBank/DDBJ databases">
        <authorList>
            <person name="Zhang T."/>
        </authorList>
    </citation>
    <scope>NUCLEOTIDE SEQUENCE</scope>
    <source>
        <strain evidence="2">HKST-UBA01</strain>
    </source>
</reference>
<organism evidence="2 3">
    <name type="scientific">candidate division WWE3 bacterium</name>
    <dbReference type="NCBI Taxonomy" id="2053526"/>
    <lineage>
        <taxon>Bacteria</taxon>
        <taxon>Katanobacteria</taxon>
    </lineage>
</organism>
<comment type="caution">
    <text evidence="2">The sequence shown here is derived from an EMBL/GenBank/DDBJ whole genome shotgun (WGS) entry which is preliminary data.</text>
</comment>
<dbReference type="InterPro" id="IPR013766">
    <property type="entry name" value="Thioredoxin_domain"/>
</dbReference>